<dbReference type="CDD" id="cd07385">
    <property type="entry name" value="MPP_YkuE_C"/>
    <property type="match status" value="1"/>
</dbReference>
<protein>
    <submittedName>
        <fullName evidence="3">Uncharacterized protein</fullName>
    </submittedName>
</protein>
<dbReference type="GO" id="GO:0016020">
    <property type="term" value="C:membrane"/>
    <property type="evidence" value="ECO:0007669"/>
    <property type="project" value="GOC"/>
</dbReference>
<dbReference type="InterPro" id="IPR004843">
    <property type="entry name" value="Calcineurin-like_PHP"/>
</dbReference>
<dbReference type="PANTHER" id="PTHR31302">
    <property type="entry name" value="TRANSMEMBRANE PROTEIN WITH METALLOPHOSPHOESTERASE DOMAIN-RELATED"/>
    <property type="match status" value="1"/>
</dbReference>
<keyword evidence="1" id="KW-0479">Metal-binding</keyword>
<evidence type="ECO:0000313" key="4">
    <source>
        <dbReference type="Proteomes" id="UP000235584"/>
    </source>
</evidence>
<organism evidence="3 4">
    <name type="scientific">Bacteriovorax stolpii</name>
    <name type="common">Bdellovibrio stolpii</name>
    <dbReference type="NCBI Taxonomy" id="960"/>
    <lineage>
        <taxon>Bacteria</taxon>
        <taxon>Pseudomonadati</taxon>
        <taxon>Bdellovibrionota</taxon>
        <taxon>Bacteriovoracia</taxon>
        <taxon>Bacteriovoracales</taxon>
        <taxon>Bacteriovoracaceae</taxon>
        <taxon>Bacteriovorax</taxon>
    </lineage>
</organism>
<keyword evidence="4" id="KW-1185">Reference proteome</keyword>
<accession>A0A2K9NUG2</accession>
<dbReference type="GO" id="GO:0009245">
    <property type="term" value="P:lipid A biosynthetic process"/>
    <property type="evidence" value="ECO:0007669"/>
    <property type="project" value="TreeGrafter"/>
</dbReference>
<dbReference type="RefSeq" id="WP_102244418.1">
    <property type="nucleotide sequence ID" value="NZ_CP025704.1"/>
</dbReference>
<dbReference type="GO" id="GO:0008758">
    <property type="term" value="F:UDP-2,3-diacylglucosamine hydrolase activity"/>
    <property type="evidence" value="ECO:0007669"/>
    <property type="project" value="TreeGrafter"/>
</dbReference>
<dbReference type="InterPro" id="IPR029052">
    <property type="entry name" value="Metallo-depent_PP-like"/>
</dbReference>
<dbReference type="Pfam" id="PF00149">
    <property type="entry name" value="Metallophos"/>
    <property type="match status" value="1"/>
</dbReference>
<keyword evidence="2" id="KW-0378">Hydrolase</keyword>
<dbReference type="GO" id="GO:0046872">
    <property type="term" value="F:metal ion binding"/>
    <property type="evidence" value="ECO:0007669"/>
    <property type="project" value="UniProtKB-KW"/>
</dbReference>
<name>A0A2K9NUG2_BACTC</name>
<dbReference type="PANTHER" id="PTHR31302:SF31">
    <property type="entry name" value="PHOSPHODIESTERASE YAEI"/>
    <property type="match status" value="1"/>
</dbReference>
<sequence>MTIIPIIGSALFTLVLWFYVRSSMKRNIIDVLPLSRRWLYLFDFLFLFCAYFRFVYRLQNIYIHSKTFYFLMNLSYVLLGFLGLSILLCISLDISRLLYRWRTKKHPHKEIDQSRRDFLKKNVLFAGLGSATAVTGVGFYQSFTPEIVKVSIPLPPEHAGLHGLKIVQLSDMHIGPTLKKEFCEELVKTVNAMEADIIALTGDCIDGTVEFLRDEMAPLLNLKAKHGVYYILGNHEYYWYANEWLEWAKTSGFNPLINEHVKLQHADIDFYLAGVNDPSADRLDKARASDPKKAAAGIPKDAYKILLAHQPKSCFAAVKEGFHTQLSGHTHGGQGFPWSLIVYLIQPYVKGLHNHEGMNIYVHSGTGFWGPPNRFMVKSEIAEITFTSSEKSS</sequence>
<evidence type="ECO:0000313" key="3">
    <source>
        <dbReference type="EMBL" id="AUN99127.1"/>
    </source>
</evidence>
<proteinExistence type="predicted"/>
<evidence type="ECO:0000256" key="1">
    <source>
        <dbReference type="ARBA" id="ARBA00022723"/>
    </source>
</evidence>
<dbReference type="AlphaFoldDB" id="A0A2K9NUG2"/>
<dbReference type="Proteomes" id="UP000235584">
    <property type="component" value="Chromosome"/>
</dbReference>
<dbReference type="SUPFAM" id="SSF56300">
    <property type="entry name" value="Metallo-dependent phosphatases"/>
    <property type="match status" value="1"/>
</dbReference>
<dbReference type="Gene3D" id="3.60.21.10">
    <property type="match status" value="1"/>
</dbReference>
<dbReference type="KEGG" id="bsto:C0V70_13655"/>
<dbReference type="InterPro" id="IPR051158">
    <property type="entry name" value="Metallophosphoesterase_sf"/>
</dbReference>
<evidence type="ECO:0000256" key="2">
    <source>
        <dbReference type="ARBA" id="ARBA00022801"/>
    </source>
</evidence>
<dbReference type="EMBL" id="CP025704">
    <property type="protein sequence ID" value="AUN99127.1"/>
    <property type="molecule type" value="Genomic_DNA"/>
</dbReference>
<gene>
    <name evidence="3" type="ORF">C0V70_13655</name>
</gene>
<reference evidence="3 4" key="1">
    <citation type="submission" date="2018-01" db="EMBL/GenBank/DDBJ databases">
        <title>Complete genome sequence of Bacteriovorax stolpii DSM12778.</title>
        <authorList>
            <person name="Tang B."/>
            <person name="Chang J."/>
        </authorList>
    </citation>
    <scope>NUCLEOTIDE SEQUENCE [LARGE SCALE GENOMIC DNA]</scope>
    <source>
        <strain evidence="3 4">DSM 12778</strain>
    </source>
</reference>
<dbReference type="OrthoDB" id="5288736at2"/>